<gene>
    <name evidence="1" type="ORF">vipetofem_130</name>
</gene>
<evidence type="ECO:0000313" key="1">
    <source>
        <dbReference type="EMBL" id="QIQ66428.1"/>
    </source>
</evidence>
<proteinExistence type="predicted"/>
<name>A0A6G9LLM8_9CAUD</name>
<accession>A0A6G9LLM8</accession>
<evidence type="ECO:0000313" key="2">
    <source>
        <dbReference type="Proteomes" id="UP000502113"/>
    </source>
</evidence>
<keyword evidence="2" id="KW-1185">Reference proteome</keyword>
<sequence>MVNSMEFDNKLLLEKYFLDMCDYEWQKQIIKRILVDKKINSFVIKTPRNRGKTLYFNTLQHICLQTQYNLQNRKVEYKWVPLSQTLLLQYKSTRLWPQFQQ</sequence>
<organism evidence="1 2">
    <name type="scientific">Enterococcus phage vipetofem</name>
    <dbReference type="NCBI Taxonomy" id="2719594"/>
    <lineage>
        <taxon>Viruses</taxon>
        <taxon>Duplodnaviria</taxon>
        <taxon>Heunggongvirae</taxon>
        <taxon>Uroviricota</taxon>
        <taxon>Caudoviricetes</taxon>
        <taxon>Andrewesvirinae</taxon>
        <taxon>Vipetofemvirus</taxon>
        <taxon>Vipetofemvirus vipetofem</taxon>
    </lineage>
</organism>
<dbReference type="Proteomes" id="UP000502113">
    <property type="component" value="Segment"/>
</dbReference>
<protein>
    <submittedName>
        <fullName evidence="1">Uncharacterized protein</fullName>
    </submittedName>
</protein>
<reference evidence="2" key="1">
    <citation type="submission" date="2020-02" db="EMBL/GenBank/DDBJ databases">
        <authorList>
            <person name="Olsen N.S."/>
            <person name="Forero-Junco L."/>
            <person name="Kot W."/>
            <person name="Hansen L.H."/>
        </authorList>
    </citation>
    <scope>NUCLEOTIDE SEQUENCE [LARGE SCALE GENOMIC DNA]</scope>
</reference>
<dbReference type="EMBL" id="MT119361">
    <property type="protein sequence ID" value="QIQ66428.1"/>
    <property type="molecule type" value="Genomic_DNA"/>
</dbReference>